<dbReference type="EMBL" id="JANBVO010000012">
    <property type="protein sequence ID" value="KAJ9148493.1"/>
    <property type="molecule type" value="Genomic_DNA"/>
</dbReference>
<evidence type="ECO:0000256" key="1">
    <source>
        <dbReference type="SAM" id="SignalP"/>
    </source>
</evidence>
<dbReference type="Proteomes" id="UP001174694">
    <property type="component" value="Unassembled WGS sequence"/>
</dbReference>
<name>A0AA38RU11_9PEZI</name>
<proteinExistence type="predicted"/>
<dbReference type="AlphaFoldDB" id="A0AA38RU11"/>
<feature type="chain" id="PRO_5041284149" evidence="1">
    <location>
        <begin position="18"/>
        <end position="69"/>
    </location>
</feature>
<comment type="caution">
    <text evidence="2">The sequence shown here is derived from an EMBL/GenBank/DDBJ whole genome shotgun (WGS) entry which is preliminary data.</text>
</comment>
<reference evidence="2" key="1">
    <citation type="submission" date="2022-07" db="EMBL/GenBank/DDBJ databases">
        <title>Fungi with potential for degradation of polypropylene.</title>
        <authorList>
            <person name="Gostincar C."/>
        </authorList>
    </citation>
    <scope>NUCLEOTIDE SEQUENCE</scope>
    <source>
        <strain evidence="2">EXF-13308</strain>
    </source>
</reference>
<protein>
    <submittedName>
        <fullName evidence="2">Uncharacterized protein</fullName>
    </submittedName>
</protein>
<gene>
    <name evidence="2" type="ORF">NKR23_g4794</name>
</gene>
<keyword evidence="3" id="KW-1185">Reference proteome</keyword>
<accession>A0AA38RU11</accession>
<feature type="signal peptide" evidence="1">
    <location>
        <begin position="1"/>
        <end position="17"/>
    </location>
</feature>
<keyword evidence="1" id="KW-0732">Signal</keyword>
<evidence type="ECO:0000313" key="3">
    <source>
        <dbReference type="Proteomes" id="UP001174694"/>
    </source>
</evidence>
<organism evidence="2 3">
    <name type="scientific">Pleurostoma richardsiae</name>
    <dbReference type="NCBI Taxonomy" id="41990"/>
    <lineage>
        <taxon>Eukaryota</taxon>
        <taxon>Fungi</taxon>
        <taxon>Dikarya</taxon>
        <taxon>Ascomycota</taxon>
        <taxon>Pezizomycotina</taxon>
        <taxon>Sordariomycetes</taxon>
        <taxon>Sordariomycetidae</taxon>
        <taxon>Calosphaeriales</taxon>
        <taxon>Pleurostomataceae</taxon>
        <taxon>Pleurostoma</taxon>
    </lineage>
</organism>
<evidence type="ECO:0000313" key="2">
    <source>
        <dbReference type="EMBL" id="KAJ9148493.1"/>
    </source>
</evidence>
<sequence>MQYSLLTVFALFTAALAVSQQEHNEWVKRQAPSTQNGPPLSVAAMTDANGNVIEFDTAGVYLDAKAKGL</sequence>